<keyword evidence="4 10" id="KW-0863">Zinc-finger</keyword>
<keyword evidence="7" id="KW-0238">DNA-binding</keyword>
<feature type="domain" description="C2H2-type" evidence="11">
    <location>
        <begin position="401"/>
        <end position="429"/>
    </location>
</feature>
<sequence>MNTDDPLKYEHSDKDLRIPRILNELQLIYARSGSWFLIFQDSHDFILNDEPYFSLNMLYDCNSHQFVWRVLGRTVEKGQIESEDHFTTTCQRLFHNRKPCLGIKPKDARFPLSCRFSSTCAITVDSQASKLDVCLECQKLFLPSKTRPSKAQEDEGLDPDYDSTYKEEVGQEEIGSDFDSLEAVDPGGQLQHGIRTNKKTIKEANRKRQTWTCRICHKVLNFASSETHLRNVHGAAEFNCLICFESFPFAKELTDHNFLVHSQNSTLECPNCQIMIDLGDDGDGLISHVEVCNRAKFVDTLPKSKGKQEGQIHQCDQCGKEFATGYLLKSHQKTHSDVWLECKTCEFKTKYKQNLINHERRHVQGRGTVKNCICDLCGKALRGPECLDKHIKSIHEKSLHFPCDKCDRAFTSSAMLKRHKNRFHAESDEFICKVCSYRAGDHIELSDHSKVHEDPTHKCQYCTKLFRRKHHLTIHERIHKGEKPFKCDICDYASNNSGNLIKHKKFVHQQQKKTAKKSQFQVEQNSSQMICLRLSPNIETSPSLVVKFEEPKTEDGSISEEIDDILTDFKEEEPGSDTSKDIQSDAKIKKTKLNKNDGRSCRLCGAHLKSLSSLCAHMTLVHFRAYFDCIHCDAKFRFAKELTNHLLAVHPKTLSANCPKCLKLIELEDELTLADHHEICVREHTRQKVTVNRFKRIRRDRPHQCDQCGKSYSLIEYLKNHKKKHGEPIKCSKCDFATTSNQYLKEHEKKHLVEEGLAPKAICHLCGKELSQNTSLKNHIKFVHGQLNFPCEKCDRVFTREKTLTAHKNRVHGESDKFLCGECGYRAGSQMELRDHSRTHDDTLHKCRLCGKLMKSRRTLQNHERLHKENGTFLTDITLKP</sequence>
<dbReference type="OMA" id="INHERRH"/>
<feature type="domain" description="C2H2-type" evidence="11">
    <location>
        <begin position="313"/>
        <end position="336"/>
    </location>
</feature>
<dbReference type="Proteomes" id="UP000318571">
    <property type="component" value="Chromosome 10"/>
</dbReference>
<dbReference type="STRING" id="6832.A0A553NDG9"/>
<dbReference type="EMBL" id="VCGU01000458">
    <property type="protein sequence ID" value="TRY63399.1"/>
    <property type="molecule type" value="Genomic_DNA"/>
</dbReference>
<dbReference type="SMART" id="SM00355">
    <property type="entry name" value="ZnF_C2H2"/>
    <property type="match status" value="17"/>
</dbReference>
<feature type="domain" description="C2H2-type" evidence="11">
    <location>
        <begin position="789"/>
        <end position="817"/>
    </location>
</feature>
<feature type="non-terminal residue" evidence="12">
    <location>
        <position position="881"/>
    </location>
</feature>
<accession>A0A553NDG9</accession>
<feature type="domain" description="C2H2-type" evidence="11">
    <location>
        <begin position="485"/>
        <end position="513"/>
    </location>
</feature>
<dbReference type="AlphaFoldDB" id="A0A553NDG9"/>
<keyword evidence="13" id="KW-1185">Reference proteome</keyword>
<proteinExistence type="predicted"/>
<protein>
    <recommendedName>
        <fullName evidence="11">C2H2-type domain-containing protein</fullName>
    </recommendedName>
</protein>
<evidence type="ECO:0000256" key="10">
    <source>
        <dbReference type="PROSITE-ProRule" id="PRU00042"/>
    </source>
</evidence>
<dbReference type="Pfam" id="PF00096">
    <property type="entry name" value="zf-C2H2"/>
    <property type="match status" value="3"/>
</dbReference>
<evidence type="ECO:0000313" key="12">
    <source>
        <dbReference type="EMBL" id="TRY63399.1"/>
    </source>
</evidence>
<reference evidence="12 13" key="1">
    <citation type="journal article" date="2018" name="Nat. Ecol. Evol.">
        <title>Genomic signatures of mitonuclear coevolution across populations of Tigriopus californicus.</title>
        <authorList>
            <person name="Barreto F.S."/>
            <person name="Watson E.T."/>
            <person name="Lima T.G."/>
            <person name="Willett C.S."/>
            <person name="Edmands S."/>
            <person name="Li W."/>
            <person name="Burton R.S."/>
        </authorList>
    </citation>
    <scope>NUCLEOTIDE SEQUENCE [LARGE SCALE GENOMIC DNA]</scope>
    <source>
        <strain evidence="12 13">San Diego</strain>
    </source>
</reference>
<feature type="domain" description="C2H2-type" evidence="11">
    <location>
        <begin position="845"/>
        <end position="872"/>
    </location>
</feature>
<dbReference type="GO" id="GO:0005634">
    <property type="term" value="C:nucleus"/>
    <property type="evidence" value="ECO:0007669"/>
    <property type="project" value="UniProtKB-SubCell"/>
</dbReference>
<dbReference type="PROSITE" id="PS50157">
    <property type="entry name" value="ZINC_FINGER_C2H2_2"/>
    <property type="match status" value="11"/>
</dbReference>
<evidence type="ECO:0000256" key="3">
    <source>
        <dbReference type="ARBA" id="ARBA00022737"/>
    </source>
</evidence>
<evidence type="ECO:0000313" key="13">
    <source>
        <dbReference type="Proteomes" id="UP000318571"/>
    </source>
</evidence>
<keyword evidence="8" id="KW-0804">Transcription</keyword>
<evidence type="ECO:0000256" key="6">
    <source>
        <dbReference type="ARBA" id="ARBA00023015"/>
    </source>
</evidence>
<evidence type="ECO:0000256" key="4">
    <source>
        <dbReference type="ARBA" id="ARBA00022771"/>
    </source>
</evidence>
<evidence type="ECO:0000256" key="2">
    <source>
        <dbReference type="ARBA" id="ARBA00022723"/>
    </source>
</evidence>
<evidence type="ECO:0000256" key="7">
    <source>
        <dbReference type="ARBA" id="ARBA00023125"/>
    </source>
</evidence>
<dbReference type="GO" id="GO:0010468">
    <property type="term" value="P:regulation of gene expression"/>
    <property type="evidence" value="ECO:0007669"/>
    <property type="project" value="TreeGrafter"/>
</dbReference>
<organism evidence="12 13">
    <name type="scientific">Tigriopus californicus</name>
    <name type="common">Marine copepod</name>
    <dbReference type="NCBI Taxonomy" id="6832"/>
    <lineage>
        <taxon>Eukaryota</taxon>
        <taxon>Metazoa</taxon>
        <taxon>Ecdysozoa</taxon>
        <taxon>Arthropoda</taxon>
        <taxon>Crustacea</taxon>
        <taxon>Multicrustacea</taxon>
        <taxon>Hexanauplia</taxon>
        <taxon>Copepoda</taxon>
        <taxon>Harpacticoida</taxon>
        <taxon>Harpacticidae</taxon>
        <taxon>Tigriopus</taxon>
    </lineage>
</organism>
<dbReference type="InterPro" id="IPR013087">
    <property type="entry name" value="Znf_C2H2_type"/>
</dbReference>
<dbReference type="PROSITE" id="PS00028">
    <property type="entry name" value="ZINC_FINGER_C2H2_1"/>
    <property type="match status" value="10"/>
</dbReference>
<comment type="caution">
    <text evidence="12">The sequence shown here is derived from an EMBL/GenBank/DDBJ whole genome shotgun (WGS) entry which is preliminary data.</text>
</comment>
<name>A0A553NDG9_TIGCA</name>
<dbReference type="PANTHER" id="PTHR16515:SF66">
    <property type="entry name" value="C2H2-TYPE DOMAIN-CONTAINING PROTEIN"/>
    <property type="match status" value="1"/>
</dbReference>
<dbReference type="SUPFAM" id="SSF57667">
    <property type="entry name" value="beta-beta-alpha zinc fingers"/>
    <property type="match status" value="6"/>
</dbReference>
<dbReference type="InterPro" id="IPR036236">
    <property type="entry name" value="Znf_C2H2_sf"/>
</dbReference>
<feature type="domain" description="C2H2-type" evidence="11">
    <location>
        <begin position="761"/>
        <end position="784"/>
    </location>
</feature>
<feature type="domain" description="C2H2-type" evidence="11">
    <location>
        <begin position="729"/>
        <end position="756"/>
    </location>
</feature>
<dbReference type="FunFam" id="3.30.160.60:FF:000446">
    <property type="entry name" value="Zinc finger protein"/>
    <property type="match status" value="1"/>
</dbReference>
<keyword evidence="2" id="KW-0479">Metal-binding</keyword>
<feature type="domain" description="C2H2-type" evidence="11">
    <location>
        <begin position="703"/>
        <end position="725"/>
    </location>
</feature>
<evidence type="ECO:0000256" key="1">
    <source>
        <dbReference type="ARBA" id="ARBA00004123"/>
    </source>
</evidence>
<keyword evidence="5" id="KW-0862">Zinc</keyword>
<dbReference type="GO" id="GO:0003677">
    <property type="term" value="F:DNA binding"/>
    <property type="evidence" value="ECO:0007669"/>
    <property type="project" value="UniProtKB-KW"/>
</dbReference>
<dbReference type="Gene3D" id="3.30.160.60">
    <property type="entry name" value="Classic Zinc Finger"/>
    <property type="match status" value="11"/>
</dbReference>
<evidence type="ECO:0000259" key="11">
    <source>
        <dbReference type="PROSITE" id="PS50157"/>
    </source>
</evidence>
<dbReference type="GO" id="GO:0008270">
    <property type="term" value="F:zinc ion binding"/>
    <property type="evidence" value="ECO:0007669"/>
    <property type="project" value="UniProtKB-KW"/>
</dbReference>
<keyword evidence="6" id="KW-0805">Transcription regulation</keyword>
<dbReference type="FunFam" id="3.30.160.60:FF:000325">
    <property type="entry name" value="ZFP90 zinc finger protein"/>
    <property type="match status" value="1"/>
</dbReference>
<dbReference type="InterPro" id="IPR050331">
    <property type="entry name" value="Zinc_finger"/>
</dbReference>
<feature type="domain" description="C2H2-type" evidence="11">
    <location>
        <begin position="818"/>
        <end position="840"/>
    </location>
</feature>
<evidence type="ECO:0000256" key="9">
    <source>
        <dbReference type="ARBA" id="ARBA00023242"/>
    </source>
</evidence>
<evidence type="ECO:0000256" key="5">
    <source>
        <dbReference type="ARBA" id="ARBA00022833"/>
    </source>
</evidence>
<gene>
    <name evidence="12" type="ORF">TCAL_01849</name>
</gene>
<feature type="domain" description="C2H2-type" evidence="11">
    <location>
        <begin position="238"/>
        <end position="266"/>
    </location>
</feature>
<evidence type="ECO:0000256" key="8">
    <source>
        <dbReference type="ARBA" id="ARBA00023163"/>
    </source>
</evidence>
<feature type="domain" description="C2H2-type" evidence="11">
    <location>
        <begin position="457"/>
        <end position="484"/>
    </location>
</feature>
<comment type="subcellular location">
    <subcellularLocation>
        <location evidence="1">Nucleus</location>
    </subcellularLocation>
</comment>
<keyword evidence="9" id="KW-0539">Nucleus</keyword>
<dbReference type="PANTHER" id="PTHR16515">
    <property type="entry name" value="PR DOMAIN ZINC FINGER PROTEIN"/>
    <property type="match status" value="1"/>
</dbReference>
<keyword evidence="3" id="KW-0677">Repeat</keyword>